<proteinExistence type="predicted"/>
<evidence type="ECO:0000313" key="2">
    <source>
        <dbReference type="EMBL" id="VBA40914.1"/>
    </source>
</evidence>
<dbReference type="InterPro" id="IPR042099">
    <property type="entry name" value="ANL_N_sf"/>
</dbReference>
<dbReference type="AlphaFoldDB" id="A0A498Q7S6"/>
<dbReference type="SUPFAM" id="SSF56801">
    <property type="entry name" value="Acetyl-CoA synthetase-like"/>
    <property type="match status" value="1"/>
</dbReference>
<gene>
    <name evidence="2" type="primary">fadD</name>
    <name evidence="2" type="ORF">LAUMK136_03764</name>
</gene>
<dbReference type="GO" id="GO:0004467">
    <property type="term" value="F:long-chain fatty acid-CoA ligase activity"/>
    <property type="evidence" value="ECO:0007669"/>
    <property type="project" value="UniProtKB-EC"/>
</dbReference>
<dbReference type="EMBL" id="UPHP01000102">
    <property type="protein sequence ID" value="VBA40914.1"/>
    <property type="molecule type" value="Genomic_DNA"/>
</dbReference>
<keyword evidence="2" id="KW-0436">Ligase</keyword>
<evidence type="ECO:0000313" key="3">
    <source>
        <dbReference type="Proteomes" id="UP000273307"/>
    </source>
</evidence>
<organism evidence="2 3">
    <name type="scientific">Mycobacterium attenuatum</name>
    <dbReference type="NCBI Taxonomy" id="2341086"/>
    <lineage>
        <taxon>Bacteria</taxon>
        <taxon>Bacillati</taxon>
        <taxon>Actinomycetota</taxon>
        <taxon>Actinomycetes</taxon>
        <taxon>Mycobacteriales</taxon>
        <taxon>Mycobacteriaceae</taxon>
        <taxon>Mycobacterium</taxon>
    </lineage>
</organism>
<feature type="compositionally biased region" description="Basic and acidic residues" evidence="1">
    <location>
        <begin position="48"/>
        <end position="59"/>
    </location>
</feature>
<protein>
    <submittedName>
        <fullName evidence="2">Long-chain-fatty-acid--CoA ligase</fullName>
        <ecNumber evidence="2">6.2.1.3</ecNumber>
    </submittedName>
</protein>
<keyword evidence="3" id="KW-1185">Reference proteome</keyword>
<reference evidence="2 3" key="1">
    <citation type="submission" date="2018-09" db="EMBL/GenBank/DDBJ databases">
        <authorList>
            <person name="Tagini F."/>
        </authorList>
    </citation>
    <scope>NUCLEOTIDE SEQUENCE [LARGE SCALE GENOMIC DNA]</scope>
    <source>
        <strain evidence="2 3">MK136</strain>
    </source>
</reference>
<name>A0A498Q7S6_9MYCO</name>
<dbReference type="EC" id="6.2.1.3" evidence="2"/>
<dbReference type="Gene3D" id="3.40.50.12780">
    <property type="entry name" value="N-terminal domain of ligase-like"/>
    <property type="match status" value="1"/>
</dbReference>
<dbReference type="Proteomes" id="UP000273307">
    <property type="component" value="Unassembled WGS sequence"/>
</dbReference>
<sequence>MPTGQAAELVVGGPNVFAGYWGLPEATAEALRGGGFHTGDPGRIDAEGFHDAEGNERCNRAQSISAA</sequence>
<evidence type="ECO:0000256" key="1">
    <source>
        <dbReference type="SAM" id="MobiDB-lite"/>
    </source>
</evidence>
<feature type="region of interest" description="Disordered" evidence="1">
    <location>
        <begin position="48"/>
        <end position="67"/>
    </location>
</feature>
<accession>A0A498Q7S6</accession>